<gene>
    <name evidence="2" type="ORF">SAMN05421789_103188</name>
</gene>
<reference evidence="3" key="1">
    <citation type="submission" date="2017-01" db="EMBL/GenBank/DDBJ databases">
        <authorList>
            <person name="Varghese N."/>
            <person name="Submissions S."/>
        </authorList>
    </citation>
    <scope>NUCLEOTIDE SEQUENCE [LARGE SCALE GENOMIC DNA]</scope>
    <source>
        <strain evidence="3">DSM 23145</strain>
    </source>
</reference>
<feature type="transmembrane region" description="Helical" evidence="1">
    <location>
        <begin position="37"/>
        <end position="57"/>
    </location>
</feature>
<evidence type="ECO:0000313" key="3">
    <source>
        <dbReference type="Proteomes" id="UP000185839"/>
    </source>
</evidence>
<accession>A0A1N7KGM1</accession>
<organism evidence="2 3">
    <name type="scientific">Kaistella chaponensis</name>
    <dbReference type="NCBI Taxonomy" id="713588"/>
    <lineage>
        <taxon>Bacteria</taxon>
        <taxon>Pseudomonadati</taxon>
        <taxon>Bacteroidota</taxon>
        <taxon>Flavobacteriia</taxon>
        <taxon>Flavobacteriales</taxon>
        <taxon>Weeksellaceae</taxon>
        <taxon>Chryseobacterium group</taxon>
        <taxon>Kaistella</taxon>
    </lineage>
</organism>
<name>A0A1N7KGM1_9FLAO</name>
<feature type="transmembrane region" description="Helical" evidence="1">
    <location>
        <begin position="153"/>
        <end position="178"/>
    </location>
</feature>
<feature type="transmembrane region" description="Helical" evidence="1">
    <location>
        <begin position="6"/>
        <end position="25"/>
    </location>
</feature>
<feature type="transmembrane region" description="Helical" evidence="1">
    <location>
        <begin position="190"/>
        <end position="211"/>
    </location>
</feature>
<dbReference type="RefSeq" id="WP_076385827.1">
    <property type="nucleotide sequence ID" value="NZ_FTOI01000003.1"/>
</dbReference>
<protein>
    <recommendedName>
        <fullName evidence="4">YhhN-like protein</fullName>
    </recommendedName>
</protein>
<keyword evidence="1" id="KW-1133">Transmembrane helix</keyword>
<dbReference type="AlphaFoldDB" id="A0A1N7KGM1"/>
<dbReference type="Proteomes" id="UP000185839">
    <property type="component" value="Unassembled WGS sequence"/>
</dbReference>
<keyword evidence="1" id="KW-0812">Transmembrane</keyword>
<evidence type="ECO:0008006" key="4">
    <source>
        <dbReference type="Google" id="ProtNLM"/>
    </source>
</evidence>
<sequence>MVWNREIAGSFVAFLMVICLLLLVVKRRQLEKGSSYFIAALTILTFIEIFCTVQRFFDKTFNSSILYVIGINFFVFLLFLLYFQSILLSKKLKKINFSLIVLFLLNYLVSAMVFENFFTIFPFFSYFLEVVLLSGSIFLVMSQTFNSDKILGLGHYFPFWVCISLLVTYLGVLPLLVISYTATNLINLNIFFVLLFLVNVAGYTILLLGILKAKRDI</sequence>
<dbReference type="EMBL" id="FTOI01000003">
    <property type="protein sequence ID" value="SIS60679.1"/>
    <property type="molecule type" value="Genomic_DNA"/>
</dbReference>
<proteinExistence type="predicted"/>
<keyword evidence="3" id="KW-1185">Reference proteome</keyword>
<dbReference type="OrthoDB" id="1264880at2"/>
<feature type="transmembrane region" description="Helical" evidence="1">
    <location>
        <begin position="120"/>
        <end position="141"/>
    </location>
</feature>
<evidence type="ECO:0000256" key="1">
    <source>
        <dbReference type="SAM" id="Phobius"/>
    </source>
</evidence>
<evidence type="ECO:0000313" key="2">
    <source>
        <dbReference type="EMBL" id="SIS60679.1"/>
    </source>
</evidence>
<dbReference type="STRING" id="713588.SAMN05421789_103188"/>
<feature type="transmembrane region" description="Helical" evidence="1">
    <location>
        <begin position="63"/>
        <end position="83"/>
    </location>
</feature>
<feature type="transmembrane region" description="Helical" evidence="1">
    <location>
        <begin position="95"/>
        <end position="114"/>
    </location>
</feature>
<keyword evidence="1" id="KW-0472">Membrane</keyword>